<evidence type="ECO:0000313" key="1">
    <source>
        <dbReference type="EMBL" id="SHG93111.1"/>
    </source>
</evidence>
<dbReference type="EMBL" id="LT670817">
    <property type="protein sequence ID" value="SHG93111.1"/>
    <property type="molecule type" value="Genomic_DNA"/>
</dbReference>
<dbReference type="Pfam" id="PF20288">
    <property type="entry name" value="MC2"/>
    <property type="match status" value="1"/>
</dbReference>
<dbReference type="AlphaFoldDB" id="A0A1M5NU76"/>
<gene>
    <name evidence="1" type="ORF">SAMN05443248_3117</name>
</gene>
<protein>
    <recommendedName>
        <fullName evidence="3">Threonine efflux protein</fullName>
    </recommendedName>
</protein>
<organism evidence="1 2">
    <name type="scientific">Bradyrhizobium erythrophlei</name>
    <dbReference type="NCBI Taxonomy" id="1437360"/>
    <lineage>
        <taxon>Bacteria</taxon>
        <taxon>Pseudomonadati</taxon>
        <taxon>Pseudomonadota</taxon>
        <taxon>Alphaproteobacteria</taxon>
        <taxon>Hyphomicrobiales</taxon>
        <taxon>Nitrobacteraceae</taxon>
        <taxon>Bradyrhizobium</taxon>
    </lineage>
</organism>
<evidence type="ECO:0008006" key="3">
    <source>
        <dbReference type="Google" id="ProtNLM"/>
    </source>
</evidence>
<name>A0A1M5NU76_9BRAD</name>
<reference evidence="1 2" key="1">
    <citation type="submission" date="2016-11" db="EMBL/GenBank/DDBJ databases">
        <authorList>
            <person name="Jaros S."/>
            <person name="Januszkiewicz K."/>
            <person name="Wedrychowicz H."/>
        </authorList>
    </citation>
    <scope>NUCLEOTIDE SEQUENCE [LARGE SCALE GENOMIC DNA]</scope>
    <source>
        <strain evidence="1 2">GAS138</strain>
    </source>
</reference>
<evidence type="ECO:0000313" key="2">
    <source>
        <dbReference type="Proteomes" id="UP000189796"/>
    </source>
</evidence>
<dbReference type="Proteomes" id="UP000189796">
    <property type="component" value="Chromosome I"/>
</dbReference>
<proteinExistence type="predicted"/>
<dbReference type="InterPro" id="IPR046904">
    <property type="entry name" value="ABC-3C_MC2"/>
</dbReference>
<accession>A0A1M5NU76</accession>
<sequence>MEGEGMTEAVQPDLFNGALETGVRSVVILETAHPRSFDLTQLTWLDHLVVHTADLDGPESLHPNVPQRNGELLVRRSLVEQGLALMQRLHLIEVKFTSEGIVYVACEQAAPFVRLIRSEYGRTLKQRAKWLLEYFADRGSDHLHEVITQKIGRWAIEFQSDTKPASGA</sequence>